<sequence>MRTSANSDRETFGCRRQVVVTAFHGDGILVQRLFQWFRNCSRVQGKDKLDPSLWFSGRAAAVVGQAGLSVQVGWCEMVVVRNKCGREQRSDVIVGQAVVTMRTLAEPIRCDVIVAIQ</sequence>
<reference evidence="1 2" key="1">
    <citation type="journal article" date="2019" name="G3 (Bethesda)">
        <title>Sequencing of a Wild Apple (Malus baccata) Genome Unravels the Differences Between Cultivated and Wild Apple Species Regarding Disease Resistance and Cold Tolerance.</title>
        <authorList>
            <person name="Chen X."/>
        </authorList>
    </citation>
    <scope>NUCLEOTIDE SEQUENCE [LARGE SCALE GENOMIC DNA]</scope>
    <source>
        <strain evidence="2">cv. Shandingzi</strain>
        <tissue evidence="1">Leaves</tissue>
    </source>
</reference>
<gene>
    <name evidence="1" type="ORF">C1H46_000344</name>
</gene>
<dbReference type="EMBL" id="VIEB01000006">
    <property type="protein sequence ID" value="TQE14050.1"/>
    <property type="molecule type" value="Genomic_DNA"/>
</dbReference>
<proteinExistence type="predicted"/>
<name>A0A540NU37_MALBA</name>
<keyword evidence="2" id="KW-1185">Reference proteome</keyword>
<organism evidence="1 2">
    <name type="scientific">Malus baccata</name>
    <name type="common">Siberian crab apple</name>
    <name type="synonym">Pyrus baccata</name>
    <dbReference type="NCBI Taxonomy" id="106549"/>
    <lineage>
        <taxon>Eukaryota</taxon>
        <taxon>Viridiplantae</taxon>
        <taxon>Streptophyta</taxon>
        <taxon>Embryophyta</taxon>
        <taxon>Tracheophyta</taxon>
        <taxon>Spermatophyta</taxon>
        <taxon>Magnoliopsida</taxon>
        <taxon>eudicotyledons</taxon>
        <taxon>Gunneridae</taxon>
        <taxon>Pentapetalae</taxon>
        <taxon>rosids</taxon>
        <taxon>fabids</taxon>
        <taxon>Rosales</taxon>
        <taxon>Rosaceae</taxon>
        <taxon>Amygdaloideae</taxon>
        <taxon>Maleae</taxon>
        <taxon>Malus</taxon>
    </lineage>
</organism>
<dbReference type="Proteomes" id="UP000315295">
    <property type="component" value="Unassembled WGS sequence"/>
</dbReference>
<evidence type="ECO:0000313" key="1">
    <source>
        <dbReference type="EMBL" id="TQE14050.1"/>
    </source>
</evidence>
<accession>A0A540NU37</accession>
<comment type="caution">
    <text evidence="1">The sequence shown here is derived from an EMBL/GenBank/DDBJ whole genome shotgun (WGS) entry which is preliminary data.</text>
</comment>
<protein>
    <submittedName>
        <fullName evidence="1">Uncharacterized protein</fullName>
    </submittedName>
</protein>
<evidence type="ECO:0000313" key="2">
    <source>
        <dbReference type="Proteomes" id="UP000315295"/>
    </source>
</evidence>
<dbReference type="AlphaFoldDB" id="A0A540NU37"/>